<dbReference type="EMBL" id="JBBNAG010000001">
    <property type="protein sequence ID" value="KAK9166486.1"/>
    <property type="molecule type" value="Genomic_DNA"/>
</dbReference>
<evidence type="ECO:0000313" key="1">
    <source>
        <dbReference type="EMBL" id="KAK9166486.1"/>
    </source>
</evidence>
<reference evidence="1 2" key="1">
    <citation type="submission" date="2024-01" db="EMBL/GenBank/DDBJ databases">
        <title>Genome assemblies of Stephania.</title>
        <authorList>
            <person name="Yang L."/>
        </authorList>
    </citation>
    <scope>NUCLEOTIDE SEQUENCE [LARGE SCALE GENOMIC DNA]</scope>
    <source>
        <strain evidence="1">JXDWG</strain>
        <tissue evidence="1">Leaf</tissue>
    </source>
</reference>
<sequence>MNTLKSPVQIHVVIVYYQSQFVDATIYYFLPFVEAWPGSMPCQKKEMVLRQHL</sequence>
<dbReference type="Proteomes" id="UP001419268">
    <property type="component" value="Unassembled WGS sequence"/>
</dbReference>
<proteinExistence type="predicted"/>
<protein>
    <submittedName>
        <fullName evidence="1">Uncharacterized protein</fullName>
    </submittedName>
</protein>
<keyword evidence="2" id="KW-1185">Reference proteome</keyword>
<accession>A0AAP0L8V0</accession>
<gene>
    <name evidence="1" type="ORF">Scep_001677</name>
</gene>
<organism evidence="1 2">
    <name type="scientific">Stephania cephalantha</name>
    <dbReference type="NCBI Taxonomy" id="152367"/>
    <lineage>
        <taxon>Eukaryota</taxon>
        <taxon>Viridiplantae</taxon>
        <taxon>Streptophyta</taxon>
        <taxon>Embryophyta</taxon>
        <taxon>Tracheophyta</taxon>
        <taxon>Spermatophyta</taxon>
        <taxon>Magnoliopsida</taxon>
        <taxon>Ranunculales</taxon>
        <taxon>Menispermaceae</taxon>
        <taxon>Menispermoideae</taxon>
        <taxon>Cissampelideae</taxon>
        <taxon>Stephania</taxon>
    </lineage>
</organism>
<name>A0AAP0L8V0_9MAGN</name>
<evidence type="ECO:0000313" key="2">
    <source>
        <dbReference type="Proteomes" id="UP001419268"/>
    </source>
</evidence>
<dbReference type="AlphaFoldDB" id="A0AAP0L8V0"/>
<comment type="caution">
    <text evidence="1">The sequence shown here is derived from an EMBL/GenBank/DDBJ whole genome shotgun (WGS) entry which is preliminary data.</text>
</comment>